<dbReference type="AlphaFoldDB" id="A2DKR1"/>
<dbReference type="EMBL" id="DS113212">
    <property type="protein sequence ID" value="EAY19044.1"/>
    <property type="molecule type" value="Genomic_DNA"/>
</dbReference>
<evidence type="ECO:0000313" key="2">
    <source>
        <dbReference type="EMBL" id="EAY19044.1"/>
    </source>
</evidence>
<organism evidence="2 3">
    <name type="scientific">Trichomonas vaginalis (strain ATCC PRA-98 / G3)</name>
    <dbReference type="NCBI Taxonomy" id="412133"/>
    <lineage>
        <taxon>Eukaryota</taxon>
        <taxon>Metamonada</taxon>
        <taxon>Parabasalia</taxon>
        <taxon>Trichomonadida</taxon>
        <taxon>Trichomonadidae</taxon>
        <taxon>Trichomonas</taxon>
    </lineage>
</organism>
<evidence type="ECO:0000313" key="3">
    <source>
        <dbReference type="Proteomes" id="UP000001542"/>
    </source>
</evidence>
<accession>A2DKR1</accession>
<dbReference type="Proteomes" id="UP000001542">
    <property type="component" value="Unassembled WGS sequence"/>
</dbReference>
<dbReference type="GO" id="GO:0005634">
    <property type="term" value="C:nucleus"/>
    <property type="evidence" value="ECO:0000318"/>
    <property type="project" value="GO_Central"/>
</dbReference>
<evidence type="ECO:0000256" key="1">
    <source>
        <dbReference type="SAM" id="MobiDB-lite"/>
    </source>
</evidence>
<dbReference type="KEGG" id="tva:5464563"/>
<dbReference type="GO" id="GO:0042393">
    <property type="term" value="F:histone binding"/>
    <property type="evidence" value="ECO:0000318"/>
    <property type="project" value="GO_Central"/>
</dbReference>
<gene>
    <name evidence="2" type="ORF">TVAG_247230</name>
</gene>
<sequence length="660" mass="76780">MTSSEDEQKCIYEILEKGSASGSSGQCKNIQAFLGNVLTNNTQIDSDNYRIDPGPLKIELKIRKELTQFEKTYQYYEEQNLCSQGIFADGNSIHPQLPNREQMEDEDDQGQEEEEGDVDQNQEDDDQIQEEEDDEDQDQAEKILFSEIYNVLDKSNIDWTATINYLTPLHYAILCYALYDSNDFRDFYARKVLELITPGCTEYSTKAKHFIVRCLNNFNLNENASDGIPFLINFASQMDTIIPGVFQQIYGNDKITGFRSILQQFLVRPELRMQAPIIYQYLLHSGNFDKVDLFKPVLEYSQSRGQEEEEEPSEEVEKYLNGLQFLPIKDGFQKEFHDSMDNGKTMDFNEPLQRTLMSHNFFISKIEKYLSQRPDEISATTEDASSFKIDVDTLDRYLLFALSPHSDLNGQLHDIAEAEKQFISYISSMKFYYINCNDKNQWSSFCDGFCPNVPTMSVSTAFHKKIEHHELLSKDKLIHIRQYILETGMATAMQSSLEYVMMKLMAGDIDTEESMYEAFYQIQTPEGDPTSLEEKECINALSKMLDIKVGNLYDFYYEVQHCDKNIFQIRRYNCNVMKFEARTSSLGITNFSNEFMKINHDYNQAYRIVRKCVEIIEKDGSNVNIDPDIAEKYFKECNGDSKLILYRAKEAFSYFIWYTL</sequence>
<dbReference type="VEuPathDB" id="TrichDB:TVAG_247230"/>
<protein>
    <submittedName>
        <fullName evidence="2">Uncharacterized protein</fullName>
    </submittedName>
</protein>
<reference evidence="2" key="1">
    <citation type="submission" date="2006-10" db="EMBL/GenBank/DDBJ databases">
        <authorList>
            <person name="Amadeo P."/>
            <person name="Zhao Q."/>
            <person name="Wortman J."/>
            <person name="Fraser-Liggett C."/>
            <person name="Carlton J."/>
        </authorList>
    </citation>
    <scope>NUCLEOTIDE SEQUENCE</scope>
    <source>
        <strain evidence="2">G3</strain>
    </source>
</reference>
<dbReference type="InParanoid" id="A2DKR1"/>
<keyword evidence="3" id="KW-1185">Reference proteome</keyword>
<reference evidence="2" key="2">
    <citation type="journal article" date="2007" name="Science">
        <title>Draft genome sequence of the sexually transmitted pathogen Trichomonas vaginalis.</title>
        <authorList>
            <person name="Carlton J.M."/>
            <person name="Hirt R.P."/>
            <person name="Silva J.C."/>
            <person name="Delcher A.L."/>
            <person name="Schatz M."/>
            <person name="Zhao Q."/>
            <person name="Wortman J.R."/>
            <person name="Bidwell S.L."/>
            <person name="Alsmark U.C.M."/>
            <person name="Besteiro S."/>
            <person name="Sicheritz-Ponten T."/>
            <person name="Noel C.J."/>
            <person name="Dacks J.B."/>
            <person name="Foster P.G."/>
            <person name="Simillion C."/>
            <person name="Van de Peer Y."/>
            <person name="Miranda-Saavedra D."/>
            <person name="Barton G.J."/>
            <person name="Westrop G.D."/>
            <person name="Mueller S."/>
            <person name="Dessi D."/>
            <person name="Fiori P.L."/>
            <person name="Ren Q."/>
            <person name="Paulsen I."/>
            <person name="Zhang H."/>
            <person name="Bastida-Corcuera F.D."/>
            <person name="Simoes-Barbosa A."/>
            <person name="Brown M.T."/>
            <person name="Hayes R.D."/>
            <person name="Mukherjee M."/>
            <person name="Okumura C.Y."/>
            <person name="Schneider R."/>
            <person name="Smith A.J."/>
            <person name="Vanacova S."/>
            <person name="Villalvazo M."/>
            <person name="Haas B.J."/>
            <person name="Pertea M."/>
            <person name="Feldblyum T.V."/>
            <person name="Utterback T.R."/>
            <person name="Shu C.L."/>
            <person name="Osoegawa K."/>
            <person name="de Jong P.J."/>
            <person name="Hrdy I."/>
            <person name="Horvathova L."/>
            <person name="Zubacova Z."/>
            <person name="Dolezal P."/>
            <person name="Malik S.B."/>
            <person name="Logsdon J.M. Jr."/>
            <person name="Henze K."/>
            <person name="Gupta A."/>
            <person name="Wang C.C."/>
            <person name="Dunne R.L."/>
            <person name="Upcroft J.A."/>
            <person name="Upcroft P."/>
            <person name="White O."/>
            <person name="Salzberg S.L."/>
            <person name="Tang P."/>
            <person name="Chiu C.-H."/>
            <person name="Lee Y.-S."/>
            <person name="Embley T.M."/>
            <person name="Coombs G.H."/>
            <person name="Mottram J.C."/>
            <person name="Tachezy J."/>
            <person name="Fraser-Liggett C.M."/>
            <person name="Johnson P.J."/>
        </authorList>
    </citation>
    <scope>NUCLEOTIDE SEQUENCE [LARGE SCALE GENOMIC DNA]</scope>
    <source>
        <strain evidence="2">G3</strain>
    </source>
</reference>
<dbReference type="RefSeq" id="XP_001580030.1">
    <property type="nucleotide sequence ID" value="XM_001579980.1"/>
</dbReference>
<proteinExistence type="predicted"/>
<feature type="region of interest" description="Disordered" evidence="1">
    <location>
        <begin position="92"/>
        <end position="138"/>
    </location>
</feature>
<dbReference type="VEuPathDB" id="TrichDB:TVAGG3_0560670"/>
<name>A2DKR1_TRIV3</name>
<feature type="compositionally biased region" description="Acidic residues" evidence="1">
    <location>
        <begin position="103"/>
        <end position="138"/>
    </location>
</feature>